<evidence type="ECO:0000259" key="5">
    <source>
        <dbReference type="PROSITE" id="PS50011"/>
    </source>
</evidence>
<keyword evidence="2" id="KW-0547">Nucleotide-binding</keyword>
<reference evidence="6 7" key="1">
    <citation type="submission" date="2019-01" db="EMBL/GenBank/DDBJ databases">
        <title>Genome sequencing of the rare red list fungi Fomitopsis rosea.</title>
        <authorList>
            <person name="Buettner E."/>
            <person name="Kellner H."/>
        </authorList>
    </citation>
    <scope>NUCLEOTIDE SEQUENCE [LARGE SCALE GENOMIC DNA]</scope>
    <source>
        <strain evidence="6 7">DSM 105464</strain>
    </source>
</reference>
<dbReference type="InterPro" id="IPR000719">
    <property type="entry name" value="Prot_kinase_dom"/>
</dbReference>
<sequence length="379" mass="44097">MATQSSTTDAASETPPAAVPAVHGGLAKHEYFWRDRQPWLQEHGYLLRPRYRPDWKPSWLESGRFYMLCEDGQSPLMDTILDATRQSDGLLVILKVVDTVIHPFEVEIGQFLSSDPMVQDPRNRCVRILAVLQDPIEPQKSILVMPLLKPFREPKFLTFGEVVVFMKQAIEGLRFMHEHHVAHRDISILNVMMDARPMYSEKLWHPWMSIYNRNFSGRAKHYSRTERPVNYLYIDFGLSRKYDPADCPPRELPILGGDKSVPEFQDDGYDVPSDPFRTDIYYLGNLIRSTFLNRYHGFGFMEKLVADMVQDDPEKRPTIAEVETRFDEISRRMWSWKLRSRLVRKGENILLSAVRGTRHLFRTARFISKRLPAVPTPSS</sequence>
<gene>
    <name evidence="6" type="ORF">EVJ58_g5356</name>
</gene>
<evidence type="ECO:0000256" key="3">
    <source>
        <dbReference type="ARBA" id="ARBA00022777"/>
    </source>
</evidence>
<evidence type="ECO:0000256" key="4">
    <source>
        <dbReference type="ARBA" id="ARBA00022840"/>
    </source>
</evidence>
<dbReference type="Proteomes" id="UP000298390">
    <property type="component" value="Unassembled WGS sequence"/>
</dbReference>
<dbReference type="PANTHER" id="PTHR43289">
    <property type="entry name" value="MITOGEN-ACTIVATED PROTEIN KINASE KINASE KINASE 20-RELATED"/>
    <property type="match status" value="1"/>
</dbReference>
<dbReference type="PROSITE" id="PS50011">
    <property type="entry name" value="PROTEIN_KINASE_DOM"/>
    <property type="match status" value="1"/>
</dbReference>
<dbReference type="Gene3D" id="1.10.510.10">
    <property type="entry name" value="Transferase(Phosphotransferase) domain 1"/>
    <property type="match status" value="1"/>
</dbReference>
<organism evidence="6 7">
    <name type="scientific">Rhodofomes roseus</name>
    <dbReference type="NCBI Taxonomy" id="34475"/>
    <lineage>
        <taxon>Eukaryota</taxon>
        <taxon>Fungi</taxon>
        <taxon>Dikarya</taxon>
        <taxon>Basidiomycota</taxon>
        <taxon>Agaricomycotina</taxon>
        <taxon>Agaricomycetes</taxon>
        <taxon>Polyporales</taxon>
        <taxon>Rhodofomes</taxon>
    </lineage>
</organism>
<keyword evidence="1" id="KW-0808">Transferase</keyword>
<protein>
    <recommendedName>
        <fullName evidence="5">Protein kinase domain-containing protein</fullName>
    </recommendedName>
</protein>
<dbReference type="EMBL" id="SEKV01000271">
    <property type="protein sequence ID" value="TFY60108.1"/>
    <property type="molecule type" value="Genomic_DNA"/>
</dbReference>
<comment type="caution">
    <text evidence="6">The sequence shown here is derived from an EMBL/GenBank/DDBJ whole genome shotgun (WGS) entry which is preliminary data.</text>
</comment>
<keyword evidence="4" id="KW-0067">ATP-binding</keyword>
<evidence type="ECO:0000256" key="1">
    <source>
        <dbReference type="ARBA" id="ARBA00022679"/>
    </source>
</evidence>
<evidence type="ECO:0000313" key="6">
    <source>
        <dbReference type="EMBL" id="TFY60108.1"/>
    </source>
</evidence>
<dbReference type="SMART" id="SM00220">
    <property type="entry name" value="S_TKc"/>
    <property type="match status" value="1"/>
</dbReference>
<dbReference type="PANTHER" id="PTHR43289:SF6">
    <property type="entry name" value="SERINE_THREONINE-PROTEIN KINASE NEKL-3"/>
    <property type="match status" value="1"/>
</dbReference>
<dbReference type="GO" id="GO:0004674">
    <property type="term" value="F:protein serine/threonine kinase activity"/>
    <property type="evidence" value="ECO:0007669"/>
    <property type="project" value="TreeGrafter"/>
</dbReference>
<dbReference type="AlphaFoldDB" id="A0A4Y9YE02"/>
<evidence type="ECO:0000256" key="2">
    <source>
        <dbReference type="ARBA" id="ARBA00022741"/>
    </source>
</evidence>
<dbReference type="GO" id="GO:0005524">
    <property type="term" value="F:ATP binding"/>
    <property type="evidence" value="ECO:0007669"/>
    <property type="project" value="UniProtKB-KW"/>
</dbReference>
<evidence type="ECO:0000313" key="7">
    <source>
        <dbReference type="Proteomes" id="UP000298390"/>
    </source>
</evidence>
<dbReference type="InterPro" id="IPR011009">
    <property type="entry name" value="Kinase-like_dom_sf"/>
</dbReference>
<name>A0A4Y9YE02_9APHY</name>
<accession>A0A4Y9YE02</accession>
<dbReference type="SUPFAM" id="SSF56112">
    <property type="entry name" value="Protein kinase-like (PK-like)"/>
    <property type="match status" value="1"/>
</dbReference>
<feature type="domain" description="Protein kinase" evidence="5">
    <location>
        <begin position="1"/>
        <end position="362"/>
    </location>
</feature>
<keyword evidence="3" id="KW-0418">Kinase</keyword>
<proteinExistence type="predicted"/>